<evidence type="ECO:0000256" key="1">
    <source>
        <dbReference type="SAM" id="MobiDB-lite"/>
    </source>
</evidence>
<dbReference type="EMBL" id="JXTB01000572">
    <property type="protein sequence ID" value="PON36369.1"/>
    <property type="molecule type" value="Genomic_DNA"/>
</dbReference>
<name>A0A2P5AIK0_PARAD</name>
<evidence type="ECO:0000313" key="3">
    <source>
        <dbReference type="Proteomes" id="UP000237105"/>
    </source>
</evidence>
<keyword evidence="3" id="KW-1185">Reference proteome</keyword>
<gene>
    <name evidence="2" type="ORF">PanWU01x14_328940</name>
</gene>
<accession>A0A2P5AIK0</accession>
<comment type="caution">
    <text evidence="2">The sequence shown here is derived from an EMBL/GenBank/DDBJ whole genome shotgun (WGS) entry which is preliminary data.</text>
</comment>
<reference evidence="3" key="1">
    <citation type="submission" date="2016-06" db="EMBL/GenBank/DDBJ databases">
        <title>Parallel loss of symbiosis genes in relatives of nitrogen-fixing non-legume Parasponia.</title>
        <authorList>
            <person name="Van Velzen R."/>
            <person name="Holmer R."/>
            <person name="Bu F."/>
            <person name="Rutten L."/>
            <person name="Van Zeijl A."/>
            <person name="Liu W."/>
            <person name="Santuari L."/>
            <person name="Cao Q."/>
            <person name="Sharma T."/>
            <person name="Shen D."/>
            <person name="Roswanjaya Y."/>
            <person name="Wardhani T."/>
            <person name="Kalhor M.S."/>
            <person name="Jansen J."/>
            <person name="Van den Hoogen J."/>
            <person name="Gungor B."/>
            <person name="Hartog M."/>
            <person name="Hontelez J."/>
            <person name="Verver J."/>
            <person name="Yang W.-C."/>
            <person name="Schijlen E."/>
            <person name="Repin R."/>
            <person name="Schilthuizen M."/>
            <person name="Schranz E."/>
            <person name="Heidstra R."/>
            <person name="Miyata K."/>
            <person name="Fedorova E."/>
            <person name="Kohlen W."/>
            <person name="Bisseling T."/>
            <person name="Smit S."/>
            <person name="Geurts R."/>
        </authorList>
    </citation>
    <scope>NUCLEOTIDE SEQUENCE [LARGE SCALE GENOMIC DNA]</scope>
    <source>
        <strain evidence="3">cv. WU1-14</strain>
    </source>
</reference>
<sequence>MLSQAHAGGVQIFGVGPEFAWARVCPHLRTRMRNINARTSSSHVEHVEKVSWHVDKEKEKDKRAESRQSAQTSLNPPGTPSTCYPFYHSNPMTT</sequence>
<proteinExistence type="predicted"/>
<feature type="compositionally biased region" description="Basic and acidic residues" evidence="1">
    <location>
        <begin position="43"/>
        <end position="66"/>
    </location>
</feature>
<protein>
    <submittedName>
        <fullName evidence="2">Uncharacterized protein</fullName>
    </submittedName>
</protein>
<feature type="region of interest" description="Disordered" evidence="1">
    <location>
        <begin position="39"/>
        <end position="94"/>
    </location>
</feature>
<dbReference type="AlphaFoldDB" id="A0A2P5AIK0"/>
<organism evidence="2 3">
    <name type="scientific">Parasponia andersonii</name>
    <name type="common">Sponia andersonii</name>
    <dbReference type="NCBI Taxonomy" id="3476"/>
    <lineage>
        <taxon>Eukaryota</taxon>
        <taxon>Viridiplantae</taxon>
        <taxon>Streptophyta</taxon>
        <taxon>Embryophyta</taxon>
        <taxon>Tracheophyta</taxon>
        <taxon>Spermatophyta</taxon>
        <taxon>Magnoliopsida</taxon>
        <taxon>eudicotyledons</taxon>
        <taxon>Gunneridae</taxon>
        <taxon>Pentapetalae</taxon>
        <taxon>rosids</taxon>
        <taxon>fabids</taxon>
        <taxon>Rosales</taxon>
        <taxon>Cannabaceae</taxon>
        <taxon>Parasponia</taxon>
    </lineage>
</organism>
<evidence type="ECO:0000313" key="2">
    <source>
        <dbReference type="EMBL" id="PON36369.1"/>
    </source>
</evidence>
<feature type="compositionally biased region" description="Polar residues" evidence="1">
    <location>
        <begin position="67"/>
        <end position="82"/>
    </location>
</feature>
<dbReference type="Proteomes" id="UP000237105">
    <property type="component" value="Unassembled WGS sequence"/>
</dbReference>